<comment type="caution">
    <text evidence="1">The sequence shown here is derived from an EMBL/GenBank/DDBJ whole genome shotgun (WGS) entry which is preliminary data.</text>
</comment>
<dbReference type="EMBL" id="NNAY01004738">
    <property type="protein sequence ID" value="OXU17491.1"/>
    <property type="molecule type" value="Genomic_DNA"/>
</dbReference>
<proteinExistence type="predicted"/>
<keyword evidence="2" id="KW-1185">Reference proteome</keyword>
<feature type="non-terminal residue" evidence="1">
    <location>
        <position position="104"/>
    </location>
</feature>
<dbReference type="AlphaFoldDB" id="A0A232EGL5"/>
<organism evidence="1 2">
    <name type="scientific">Trichomalopsis sarcophagae</name>
    <dbReference type="NCBI Taxonomy" id="543379"/>
    <lineage>
        <taxon>Eukaryota</taxon>
        <taxon>Metazoa</taxon>
        <taxon>Ecdysozoa</taxon>
        <taxon>Arthropoda</taxon>
        <taxon>Hexapoda</taxon>
        <taxon>Insecta</taxon>
        <taxon>Pterygota</taxon>
        <taxon>Neoptera</taxon>
        <taxon>Endopterygota</taxon>
        <taxon>Hymenoptera</taxon>
        <taxon>Apocrita</taxon>
        <taxon>Proctotrupomorpha</taxon>
        <taxon>Chalcidoidea</taxon>
        <taxon>Pteromalidae</taxon>
        <taxon>Pteromalinae</taxon>
        <taxon>Trichomalopsis</taxon>
    </lineage>
</organism>
<reference evidence="1 2" key="1">
    <citation type="journal article" date="2017" name="Curr. Biol.">
        <title>The Evolution of Venom by Co-option of Single-Copy Genes.</title>
        <authorList>
            <person name="Martinson E.O."/>
            <person name="Mrinalini"/>
            <person name="Kelkar Y.D."/>
            <person name="Chang C.H."/>
            <person name="Werren J.H."/>
        </authorList>
    </citation>
    <scope>NUCLEOTIDE SEQUENCE [LARGE SCALE GENOMIC DNA]</scope>
    <source>
        <strain evidence="1 2">Alberta</strain>
        <tissue evidence="1">Whole body</tissue>
    </source>
</reference>
<name>A0A232EGL5_9HYME</name>
<sequence length="104" mass="12569">MKEDDLKNIRNEIAENYNQYFTSTEIQQKFKYLRDIFVKSDLKIQNKEHLTYVEKCMYQRLFFLKHHINHKRGNEVSKYETMSSIKCTESAFDATLNEKKGYLS</sequence>
<evidence type="ECO:0000313" key="2">
    <source>
        <dbReference type="Proteomes" id="UP000215335"/>
    </source>
</evidence>
<gene>
    <name evidence="1" type="ORF">TSAR_002044</name>
</gene>
<evidence type="ECO:0008006" key="3">
    <source>
        <dbReference type="Google" id="ProtNLM"/>
    </source>
</evidence>
<protein>
    <recommendedName>
        <fullName evidence="3">MADF domain-containing protein</fullName>
    </recommendedName>
</protein>
<accession>A0A232EGL5</accession>
<dbReference type="Proteomes" id="UP000215335">
    <property type="component" value="Unassembled WGS sequence"/>
</dbReference>
<evidence type="ECO:0000313" key="1">
    <source>
        <dbReference type="EMBL" id="OXU17491.1"/>
    </source>
</evidence>